<dbReference type="Gene3D" id="1.25.40.10">
    <property type="entry name" value="Tetratricopeptide repeat domain"/>
    <property type="match status" value="1"/>
</dbReference>
<dbReference type="Pfam" id="PF14559">
    <property type="entry name" value="TPR_19"/>
    <property type="match status" value="1"/>
</dbReference>
<dbReference type="KEGG" id="ccah:DWG20_07455"/>
<dbReference type="OrthoDB" id="5298707at2"/>
<organism evidence="1 2">
    <name type="scientific">Crenobacter cavernae</name>
    <dbReference type="NCBI Taxonomy" id="2290923"/>
    <lineage>
        <taxon>Bacteria</taxon>
        <taxon>Pseudomonadati</taxon>
        <taxon>Pseudomonadota</taxon>
        <taxon>Betaproteobacteria</taxon>
        <taxon>Neisseriales</taxon>
        <taxon>Neisseriaceae</taxon>
        <taxon>Crenobacter</taxon>
    </lineage>
</organism>
<reference evidence="1 2" key="1">
    <citation type="submission" date="2018-07" db="EMBL/GenBank/DDBJ databases">
        <title>Crenobacter cavernae sp. nov., isolated from a karst cave.</title>
        <authorList>
            <person name="Zhu H."/>
        </authorList>
    </citation>
    <scope>NUCLEOTIDE SEQUENCE [LARGE SCALE GENOMIC DNA]</scope>
    <source>
        <strain evidence="1 2">K1W11S-77</strain>
    </source>
</reference>
<name>A0A345YA92_9NEIS</name>
<dbReference type="AlphaFoldDB" id="A0A345YA92"/>
<dbReference type="SUPFAM" id="SSF48452">
    <property type="entry name" value="TPR-like"/>
    <property type="match status" value="1"/>
</dbReference>
<accession>A0A345YA92</accession>
<dbReference type="InterPro" id="IPR011990">
    <property type="entry name" value="TPR-like_helical_dom_sf"/>
</dbReference>
<evidence type="ECO:0000313" key="1">
    <source>
        <dbReference type="EMBL" id="AXK40844.1"/>
    </source>
</evidence>
<proteinExistence type="predicted"/>
<evidence type="ECO:0000313" key="2">
    <source>
        <dbReference type="Proteomes" id="UP000254537"/>
    </source>
</evidence>
<protein>
    <submittedName>
        <fullName evidence="1">Pilus assembly protein FimV</fullName>
    </submittedName>
</protein>
<dbReference type="Proteomes" id="UP000254537">
    <property type="component" value="Chromosome"/>
</dbReference>
<gene>
    <name evidence="1" type="ORF">DWG20_07455</name>
</gene>
<dbReference type="EMBL" id="CP031337">
    <property type="protein sequence ID" value="AXK40844.1"/>
    <property type="molecule type" value="Genomic_DNA"/>
</dbReference>
<sequence>MVIYFTARRTWKTARYVKPRARGIDPVGEAEVFLAYGRVDEAIRVLRDTLTDEPDNLDAQITLLRAYSHQRNAQAYSGLAAQVSPKLQDRSLWHTIQQTGRELDPANPLYQQAHA</sequence>